<name>A0A1X1ZJD3_MYCNO</name>
<feature type="domain" description="PE-PPE" evidence="1">
    <location>
        <begin position="89"/>
        <end position="319"/>
    </location>
</feature>
<keyword evidence="3" id="KW-1185">Reference proteome</keyword>
<dbReference type="RefSeq" id="WP_064999248.1">
    <property type="nucleotide sequence ID" value="NZ_LQPI01000028.1"/>
</dbReference>
<dbReference type="Pfam" id="PF08237">
    <property type="entry name" value="PE-PPE"/>
    <property type="match status" value="1"/>
</dbReference>
<accession>A0A1X1ZJD3</accession>
<evidence type="ECO:0000259" key="1">
    <source>
        <dbReference type="Pfam" id="PF08237"/>
    </source>
</evidence>
<proteinExistence type="predicted"/>
<dbReference type="AlphaFoldDB" id="A0A1X1ZJD3"/>
<evidence type="ECO:0000313" key="3">
    <source>
        <dbReference type="Proteomes" id="UP000193108"/>
    </source>
</evidence>
<dbReference type="EMBL" id="LQPI01000028">
    <property type="protein sequence ID" value="ORW23422.1"/>
    <property type="molecule type" value="Genomic_DNA"/>
</dbReference>
<reference evidence="2 3" key="1">
    <citation type="submission" date="2016-01" db="EMBL/GenBank/DDBJ databases">
        <title>The new phylogeny of the genus Mycobacterium.</title>
        <authorList>
            <person name="Tarcisio F."/>
            <person name="Conor M."/>
            <person name="Antonella G."/>
            <person name="Elisabetta G."/>
            <person name="Giulia F.S."/>
            <person name="Sara T."/>
            <person name="Anna F."/>
            <person name="Clotilde B."/>
            <person name="Roberto B."/>
            <person name="Veronica D.S."/>
            <person name="Fabio R."/>
            <person name="Monica P."/>
            <person name="Olivier J."/>
            <person name="Enrico T."/>
            <person name="Nicola S."/>
        </authorList>
    </citation>
    <scope>NUCLEOTIDE SEQUENCE [LARGE SCALE GENOMIC DNA]</scope>
    <source>
        <strain evidence="2 3">DSM 44164</strain>
    </source>
</reference>
<protein>
    <submittedName>
        <fullName evidence="2">PE family protein</fullName>
    </submittedName>
</protein>
<sequence>MTPHRLPSPRPLAALTATVLGLSTVITPGAEVAAKTVLAEVNLLDTEAWIMGGSGAPIPSAGSMAALSQRYVNPAAPFFAGQPQFPVSATHSLFTPEGLYPLTGIKVLELDPSVEQGLSILDHTIKDQIAAGNNLVVVGVSQSAVISALEMQDLLDLPLVDQPTADQLSFVLLGNESNPNGGLLSRFGDPSLPPLSIPSLGITFSGAQPADTPWETAIYTAEYDGFADFPRYPINLLADLNALLGIAFVHTSYGKLTAEQLAATIELPVTDDYTGNTRYFMIPTENLPLLTPLRAIPVLGDPLADLLQPALRVLVNLGYGSIEYGWDQGPANVPTPFALFPTDINPMDVFTALVNGVQQGVDDFLDHFESLSLPSIWEAITNSTDASDSLPSLLDIANTFSGVLSSVYSGLLPTADVINALLTTLPAYDIALFTQELLAGDLIDAIGLPIAATVGLGSLAGMVEIGALLNAIGPLLGIGDPSDLLPLF</sequence>
<dbReference type="STRING" id="1782.AWC18_04400"/>
<evidence type="ECO:0000313" key="2">
    <source>
        <dbReference type="EMBL" id="ORW23422.1"/>
    </source>
</evidence>
<gene>
    <name evidence="2" type="ORF">AWC18_04400</name>
</gene>
<organism evidence="2 3">
    <name type="scientific">Mycolicibacter nonchromogenicus</name>
    <name type="common">Mycobacterium nonchromogenicum</name>
    <dbReference type="NCBI Taxonomy" id="1782"/>
    <lineage>
        <taxon>Bacteria</taxon>
        <taxon>Bacillati</taxon>
        <taxon>Actinomycetota</taxon>
        <taxon>Actinomycetes</taxon>
        <taxon>Mycobacteriales</taxon>
        <taxon>Mycobacteriaceae</taxon>
        <taxon>Mycolicibacter</taxon>
    </lineage>
</organism>
<dbReference type="InterPro" id="IPR013228">
    <property type="entry name" value="PE-PPE_C"/>
</dbReference>
<dbReference type="Proteomes" id="UP000193108">
    <property type="component" value="Unassembled WGS sequence"/>
</dbReference>
<comment type="caution">
    <text evidence="2">The sequence shown here is derived from an EMBL/GenBank/DDBJ whole genome shotgun (WGS) entry which is preliminary data.</text>
</comment>